<feature type="transmembrane region" description="Helical" evidence="6">
    <location>
        <begin position="101"/>
        <end position="119"/>
    </location>
</feature>
<feature type="transmembrane region" description="Helical" evidence="6">
    <location>
        <begin position="125"/>
        <end position="143"/>
    </location>
</feature>
<evidence type="ECO:0008006" key="9">
    <source>
        <dbReference type="Google" id="ProtNLM"/>
    </source>
</evidence>
<keyword evidence="4 6" id="KW-1133">Transmembrane helix</keyword>
<organism evidence="7 8">
    <name type="scientific">Oidiodendron maius (strain Zn)</name>
    <dbReference type="NCBI Taxonomy" id="913774"/>
    <lineage>
        <taxon>Eukaryota</taxon>
        <taxon>Fungi</taxon>
        <taxon>Dikarya</taxon>
        <taxon>Ascomycota</taxon>
        <taxon>Pezizomycotina</taxon>
        <taxon>Leotiomycetes</taxon>
        <taxon>Leotiomycetes incertae sedis</taxon>
        <taxon>Myxotrichaceae</taxon>
        <taxon>Oidiodendron</taxon>
    </lineage>
</organism>
<evidence type="ECO:0000313" key="7">
    <source>
        <dbReference type="EMBL" id="KIM93958.1"/>
    </source>
</evidence>
<dbReference type="FunCoup" id="A0A0C3C4W8">
    <property type="interactions" value="565"/>
</dbReference>
<sequence length="279" mass="31500">MSRFLCSLDAIREQTGKIEDFLRILSGLVKPFWSAIGRFLVVVTYLEDAIRMAMEWNDQILYLQDFRHIPLGLTYLFLVGNITAMCICSTLIIAGKYPEGAVAGLVVAVFSQTFAYGLISSLSFILRNLFLICGLFMVLYDVWVRQSRAFGGLLLVNSRDRRMYFQVAGRVLLVSLFIGFVFGGPWSIWRATVAFFGFIACVMVAVGFKSKLSAIMLIVILSVFNLLLNNFWTLHQHHPERDFAKYDFFQVLSIVGGALLLVNSGPEVDENKDDDRESV</sequence>
<evidence type="ECO:0000256" key="1">
    <source>
        <dbReference type="ARBA" id="ARBA00004141"/>
    </source>
</evidence>
<evidence type="ECO:0000256" key="3">
    <source>
        <dbReference type="ARBA" id="ARBA00022692"/>
    </source>
</evidence>
<evidence type="ECO:0000256" key="6">
    <source>
        <dbReference type="SAM" id="Phobius"/>
    </source>
</evidence>
<keyword evidence="8" id="KW-1185">Reference proteome</keyword>
<feature type="transmembrane region" description="Helical" evidence="6">
    <location>
        <begin position="188"/>
        <end position="208"/>
    </location>
</feature>
<protein>
    <recommendedName>
        <fullName evidence="9">Surfeit locus protein 4</fullName>
    </recommendedName>
</protein>
<feature type="transmembrane region" description="Helical" evidence="6">
    <location>
        <begin position="73"/>
        <end position="94"/>
    </location>
</feature>
<dbReference type="InParanoid" id="A0A0C3C4W8"/>
<evidence type="ECO:0000256" key="5">
    <source>
        <dbReference type="ARBA" id="ARBA00023136"/>
    </source>
</evidence>
<dbReference type="AlphaFoldDB" id="A0A0C3C4W8"/>
<evidence type="ECO:0000256" key="2">
    <source>
        <dbReference type="ARBA" id="ARBA00006945"/>
    </source>
</evidence>
<gene>
    <name evidence="7" type="ORF">OIDMADRAFT_46043</name>
</gene>
<dbReference type="Proteomes" id="UP000054321">
    <property type="component" value="Unassembled WGS sequence"/>
</dbReference>
<reference evidence="7 8" key="1">
    <citation type="submission" date="2014-04" db="EMBL/GenBank/DDBJ databases">
        <authorList>
            <consortium name="DOE Joint Genome Institute"/>
            <person name="Kuo A."/>
            <person name="Martino E."/>
            <person name="Perotto S."/>
            <person name="Kohler A."/>
            <person name="Nagy L.G."/>
            <person name="Floudas D."/>
            <person name="Copeland A."/>
            <person name="Barry K.W."/>
            <person name="Cichocki N."/>
            <person name="Veneault-Fourrey C."/>
            <person name="LaButti K."/>
            <person name="Lindquist E.A."/>
            <person name="Lipzen A."/>
            <person name="Lundell T."/>
            <person name="Morin E."/>
            <person name="Murat C."/>
            <person name="Sun H."/>
            <person name="Tunlid A."/>
            <person name="Henrissat B."/>
            <person name="Grigoriev I.V."/>
            <person name="Hibbett D.S."/>
            <person name="Martin F."/>
            <person name="Nordberg H.P."/>
            <person name="Cantor M.N."/>
            <person name="Hua S.X."/>
        </authorList>
    </citation>
    <scope>NUCLEOTIDE SEQUENCE [LARGE SCALE GENOMIC DNA]</scope>
    <source>
        <strain evidence="7 8">Zn</strain>
    </source>
</reference>
<comment type="similarity">
    <text evidence="2">Belongs to the SURF4 family.</text>
</comment>
<feature type="transmembrane region" description="Helical" evidence="6">
    <location>
        <begin position="21"/>
        <end position="46"/>
    </location>
</feature>
<dbReference type="InterPro" id="IPR002995">
    <property type="entry name" value="Surf4"/>
</dbReference>
<accession>A0A0C3C4W8</accession>
<dbReference type="OrthoDB" id="7859621at2759"/>
<evidence type="ECO:0000313" key="8">
    <source>
        <dbReference type="Proteomes" id="UP000054321"/>
    </source>
</evidence>
<evidence type="ECO:0000256" key="4">
    <source>
        <dbReference type="ARBA" id="ARBA00022989"/>
    </source>
</evidence>
<keyword evidence="5 6" id="KW-0472">Membrane</keyword>
<feature type="transmembrane region" description="Helical" evidence="6">
    <location>
        <begin position="163"/>
        <end position="182"/>
    </location>
</feature>
<feature type="transmembrane region" description="Helical" evidence="6">
    <location>
        <begin position="244"/>
        <end position="262"/>
    </location>
</feature>
<feature type="transmembrane region" description="Helical" evidence="6">
    <location>
        <begin position="215"/>
        <end position="232"/>
    </location>
</feature>
<name>A0A0C3C4W8_OIDMZ</name>
<comment type="subcellular location">
    <subcellularLocation>
        <location evidence="1">Membrane</location>
        <topology evidence="1">Multi-pass membrane protein</topology>
    </subcellularLocation>
</comment>
<dbReference type="STRING" id="913774.A0A0C3C4W8"/>
<dbReference type="EMBL" id="KN832892">
    <property type="protein sequence ID" value="KIM93958.1"/>
    <property type="molecule type" value="Genomic_DNA"/>
</dbReference>
<dbReference type="GO" id="GO:0016020">
    <property type="term" value="C:membrane"/>
    <property type="evidence" value="ECO:0007669"/>
    <property type="project" value="UniProtKB-SubCell"/>
</dbReference>
<dbReference type="HOGENOM" id="CLU_056195_0_0_1"/>
<proteinExistence type="inferred from homology"/>
<reference evidence="8" key="2">
    <citation type="submission" date="2015-01" db="EMBL/GenBank/DDBJ databases">
        <title>Evolutionary Origins and Diversification of the Mycorrhizal Mutualists.</title>
        <authorList>
            <consortium name="DOE Joint Genome Institute"/>
            <consortium name="Mycorrhizal Genomics Consortium"/>
            <person name="Kohler A."/>
            <person name="Kuo A."/>
            <person name="Nagy L.G."/>
            <person name="Floudas D."/>
            <person name="Copeland A."/>
            <person name="Barry K.W."/>
            <person name="Cichocki N."/>
            <person name="Veneault-Fourrey C."/>
            <person name="LaButti K."/>
            <person name="Lindquist E.A."/>
            <person name="Lipzen A."/>
            <person name="Lundell T."/>
            <person name="Morin E."/>
            <person name="Murat C."/>
            <person name="Riley R."/>
            <person name="Ohm R."/>
            <person name="Sun H."/>
            <person name="Tunlid A."/>
            <person name="Henrissat B."/>
            <person name="Grigoriev I.V."/>
            <person name="Hibbett D.S."/>
            <person name="Martin F."/>
        </authorList>
    </citation>
    <scope>NUCLEOTIDE SEQUENCE [LARGE SCALE GENOMIC DNA]</scope>
    <source>
        <strain evidence="8">Zn</strain>
    </source>
</reference>
<keyword evidence="3 6" id="KW-0812">Transmembrane</keyword>
<dbReference type="Pfam" id="PF02077">
    <property type="entry name" value="SURF4"/>
    <property type="match status" value="1"/>
</dbReference>